<reference evidence="1" key="1">
    <citation type="submission" date="2021-02" db="EMBL/GenBank/DDBJ databases">
        <authorList>
            <person name="Bekaert M."/>
        </authorList>
    </citation>
    <scope>NUCLEOTIDE SEQUENCE</scope>
    <source>
        <strain evidence="1">IoA-00</strain>
    </source>
</reference>
<proteinExistence type="predicted"/>
<dbReference type="EMBL" id="HG994591">
    <property type="protein sequence ID" value="CAF2817696.1"/>
    <property type="molecule type" value="Genomic_DNA"/>
</dbReference>
<organism evidence="1 2">
    <name type="scientific">Lepeophtheirus salmonis</name>
    <name type="common">Salmon louse</name>
    <name type="synonym">Caligus salmonis</name>
    <dbReference type="NCBI Taxonomy" id="72036"/>
    <lineage>
        <taxon>Eukaryota</taxon>
        <taxon>Metazoa</taxon>
        <taxon>Ecdysozoa</taxon>
        <taxon>Arthropoda</taxon>
        <taxon>Crustacea</taxon>
        <taxon>Multicrustacea</taxon>
        <taxon>Hexanauplia</taxon>
        <taxon>Copepoda</taxon>
        <taxon>Siphonostomatoida</taxon>
        <taxon>Caligidae</taxon>
        <taxon>Lepeophtheirus</taxon>
    </lineage>
</organism>
<protein>
    <submittedName>
        <fullName evidence="1">(salmon louse) hypothetical protein</fullName>
    </submittedName>
</protein>
<sequence>MEQQFHVPYVNGKGNSFKKEYLSPPFPSKRCKDSNYAATDERNNLNKNDISQELLNSSLEPLSLENVSTDNHDRVNSNPESFDIAMGTLMALVENIFDVLFVWIFDQIQSNPLDKIENNAIGGYLESLNTNELETLATKAVAAGANPIKLQEAFITAQNTGNWNDLELEIASVLGPEAVGGQSKSLPSPSNLNNMQWNSLKLNTTDLQMASDYVSEAILILDFLSIEGKY</sequence>
<dbReference type="Proteomes" id="UP000675881">
    <property type="component" value="Chromosome 12"/>
</dbReference>
<gene>
    <name evidence="1" type="ORF">LSAA_3592</name>
</gene>
<accession>A0A7R8H2Q9</accession>
<keyword evidence="2" id="KW-1185">Reference proteome</keyword>
<dbReference type="OrthoDB" id="10688157at2759"/>
<dbReference type="AlphaFoldDB" id="A0A7R8H2Q9"/>
<name>A0A7R8H2Q9_LEPSM</name>
<evidence type="ECO:0000313" key="1">
    <source>
        <dbReference type="EMBL" id="CAF2817696.1"/>
    </source>
</evidence>
<evidence type="ECO:0000313" key="2">
    <source>
        <dbReference type="Proteomes" id="UP000675881"/>
    </source>
</evidence>